<dbReference type="PANTHER" id="PTHR42861">
    <property type="entry name" value="CALCIUM-TRANSPORTING ATPASE"/>
    <property type="match status" value="1"/>
</dbReference>
<dbReference type="EC" id="3.6.3.-" evidence="4"/>
<gene>
    <name evidence="4" type="primary">ctpI_1</name>
    <name evidence="4" type="ORF">C1Y40_05258</name>
</gene>
<dbReference type="Pfam" id="PF00122">
    <property type="entry name" value="E1-E2_ATPase"/>
    <property type="match status" value="1"/>
</dbReference>
<dbReference type="Gene3D" id="1.20.1110.10">
    <property type="entry name" value="Calcium-transporting ATPase, transmembrane domain"/>
    <property type="match status" value="1"/>
</dbReference>
<feature type="compositionally biased region" description="Basic residues" evidence="2">
    <location>
        <begin position="335"/>
        <end position="352"/>
    </location>
</feature>
<feature type="compositionally biased region" description="Low complexity" evidence="2">
    <location>
        <begin position="264"/>
        <end position="274"/>
    </location>
</feature>
<comment type="subcellular location">
    <subcellularLocation>
        <location evidence="1">Membrane</location>
        <topology evidence="1">Multi-pass membrane protein</topology>
    </subcellularLocation>
</comment>
<dbReference type="AlphaFoldDB" id="A0A2S8BD64"/>
<dbReference type="InterPro" id="IPR008250">
    <property type="entry name" value="ATPase_P-typ_transduc_dom_A_sf"/>
</dbReference>
<feature type="compositionally biased region" description="Basic residues" evidence="2">
    <location>
        <begin position="238"/>
        <end position="258"/>
    </location>
</feature>
<feature type="compositionally biased region" description="Low complexity" evidence="2">
    <location>
        <begin position="225"/>
        <end position="237"/>
    </location>
</feature>
<keyword evidence="4" id="KW-0378">Hydrolase</keyword>
<feature type="region of interest" description="Disordered" evidence="2">
    <location>
        <begin position="191"/>
        <end position="428"/>
    </location>
</feature>
<proteinExistence type="predicted"/>
<sequence length="428" mass="45128">MLPPPDTDAPAGATVGAQSPHALWQFAKAVRAELSDPLTPIMAVGSAATAILGSPIDAVMVGFVLIGNAMLAAGQQMRAENRLNVLLAQQTPLARKVTDETYTEVMAEQLQPGDVIEVRSNEVVPADARIIEAIDLEVDESSLTGESLSVDKRTESTPGAELAERSCMLYAGTTVVAGTAVALVTAVGSDTQTRRAAELASGRPAGRRAAAPAQQADVPGLPGQRGRWGAGRRAGPVARRRRARPSVMRSRSRWRRCRRDAADGDAGAVRLGAAPDRDRRAGARPAVGGGARPHRCGLFDKTGHAQREPAAGDPGAPGGRTHRRRRAALRDARRAGARGHRTRPRHRPGHHRSGGEGGRRNVATPTGRASAVPVRPGVLGVGDWRGADDQGRTGSGAGRLRRCRRRRRHRARVGGSRSAGHRGGPPRP</sequence>
<feature type="compositionally biased region" description="Basic residues" evidence="2">
    <location>
        <begin position="399"/>
        <end position="412"/>
    </location>
</feature>
<dbReference type="SUPFAM" id="SSF81653">
    <property type="entry name" value="Calcium ATPase, transduction domain A"/>
    <property type="match status" value="1"/>
</dbReference>
<dbReference type="GO" id="GO:0016787">
    <property type="term" value="F:hydrolase activity"/>
    <property type="evidence" value="ECO:0007669"/>
    <property type="project" value="UniProtKB-KW"/>
</dbReference>
<evidence type="ECO:0000256" key="2">
    <source>
        <dbReference type="SAM" id="MobiDB-lite"/>
    </source>
</evidence>
<organism evidence="4 5">
    <name type="scientific">Mycobacterium talmoniae</name>
    <dbReference type="NCBI Taxonomy" id="1858794"/>
    <lineage>
        <taxon>Bacteria</taxon>
        <taxon>Bacillati</taxon>
        <taxon>Actinomycetota</taxon>
        <taxon>Actinomycetes</taxon>
        <taxon>Mycobacteriales</taxon>
        <taxon>Mycobacteriaceae</taxon>
        <taxon>Mycobacterium</taxon>
    </lineage>
</organism>
<reference evidence="4 5" key="1">
    <citation type="journal article" date="2017" name="Int. J. Syst. Evol. Microbiol.">
        <title>Mycobacterium talmoniae sp. nov., a slowly growing mycobacterium isolated from human respiratory samples.</title>
        <authorList>
            <person name="Davidson R.M."/>
            <person name="DeGroote M.A."/>
            <person name="Marola J.L."/>
            <person name="Buss S."/>
            <person name="Jones V."/>
            <person name="McNeil M.R."/>
            <person name="Freifeld A.G."/>
            <person name="Elaine Epperson L."/>
            <person name="Hasan N.A."/>
            <person name="Jackson M."/>
            <person name="Iwen P.C."/>
            <person name="Salfinger M."/>
            <person name="Strong M."/>
        </authorList>
    </citation>
    <scope>NUCLEOTIDE SEQUENCE [LARGE SCALE GENOMIC DNA]</scope>
    <source>
        <strain evidence="4 5">ATCC BAA-2683</strain>
    </source>
</reference>
<dbReference type="SUPFAM" id="SSF81665">
    <property type="entry name" value="Calcium ATPase, transmembrane domain M"/>
    <property type="match status" value="1"/>
</dbReference>
<comment type="caution">
    <text evidence="4">The sequence shown here is derived from an EMBL/GenBank/DDBJ whole genome shotgun (WGS) entry which is preliminary data.</text>
</comment>
<protein>
    <submittedName>
        <fullName evidence="4">Putative cation-transporting ATPase I</fullName>
        <ecNumber evidence="4">3.6.3.-</ecNumber>
    </submittedName>
</protein>
<dbReference type="Proteomes" id="UP000238296">
    <property type="component" value="Unassembled WGS sequence"/>
</dbReference>
<evidence type="ECO:0000259" key="3">
    <source>
        <dbReference type="Pfam" id="PF00122"/>
    </source>
</evidence>
<dbReference type="InterPro" id="IPR059000">
    <property type="entry name" value="ATPase_P-type_domA"/>
</dbReference>
<feature type="compositionally biased region" description="Low complexity" evidence="2">
    <location>
        <begin position="202"/>
        <end position="216"/>
    </location>
</feature>
<feature type="compositionally biased region" description="Basic and acidic residues" evidence="2">
    <location>
        <begin position="297"/>
        <end position="307"/>
    </location>
</feature>
<dbReference type="Gene3D" id="2.70.150.10">
    <property type="entry name" value="Calcium-transporting ATPase, cytoplasmic transduction domain A"/>
    <property type="match status" value="1"/>
</dbReference>
<evidence type="ECO:0000313" key="4">
    <source>
        <dbReference type="EMBL" id="PQM44583.1"/>
    </source>
</evidence>
<dbReference type="EMBL" id="PPEA01000760">
    <property type="protein sequence ID" value="PQM44583.1"/>
    <property type="molecule type" value="Genomic_DNA"/>
</dbReference>
<name>A0A2S8BD64_9MYCO</name>
<feature type="domain" description="P-type ATPase A" evidence="3">
    <location>
        <begin position="92"/>
        <end position="200"/>
    </location>
</feature>
<accession>A0A2S8BD64</accession>
<dbReference type="InterPro" id="IPR023298">
    <property type="entry name" value="ATPase_P-typ_TM_dom_sf"/>
</dbReference>
<evidence type="ECO:0000256" key="1">
    <source>
        <dbReference type="ARBA" id="ARBA00004141"/>
    </source>
</evidence>
<evidence type="ECO:0000313" key="5">
    <source>
        <dbReference type="Proteomes" id="UP000238296"/>
    </source>
</evidence>